<dbReference type="Proteomes" id="UP000252107">
    <property type="component" value="Unassembled WGS sequence"/>
</dbReference>
<keyword evidence="3" id="KW-1133">Transmembrane helix</keyword>
<dbReference type="Gene3D" id="3.40.50.2300">
    <property type="match status" value="2"/>
</dbReference>
<evidence type="ECO:0000313" key="5">
    <source>
        <dbReference type="EMBL" id="RCJ39689.1"/>
    </source>
</evidence>
<evidence type="ECO:0000313" key="6">
    <source>
        <dbReference type="Proteomes" id="UP000252107"/>
    </source>
</evidence>
<proteinExistence type="inferred from homology"/>
<dbReference type="SUPFAM" id="SSF53822">
    <property type="entry name" value="Periplasmic binding protein-like I"/>
    <property type="match status" value="1"/>
</dbReference>
<dbReference type="InterPro" id="IPR028082">
    <property type="entry name" value="Peripla_BP_I"/>
</dbReference>
<reference evidence="5" key="1">
    <citation type="submission" date="2016-04" db="EMBL/GenBank/DDBJ databases">
        <authorList>
            <person name="Tabuchi Yagui T.R."/>
        </authorList>
    </citation>
    <scope>NUCLEOTIDE SEQUENCE [LARGE SCALE GENOMIC DNA]</scope>
    <source>
        <strain evidence="5">NIES-26</strain>
    </source>
</reference>
<name>A0A367RUP6_9NOSO</name>
<protein>
    <submittedName>
        <fullName evidence="5">Receptor ligand binding family protein</fullName>
    </submittedName>
</protein>
<dbReference type="Pfam" id="PF13458">
    <property type="entry name" value="Peripla_BP_6"/>
    <property type="match status" value="1"/>
</dbReference>
<gene>
    <name evidence="5" type="ORF">A6770_11425</name>
</gene>
<evidence type="ECO:0000256" key="1">
    <source>
        <dbReference type="ARBA" id="ARBA00010062"/>
    </source>
</evidence>
<keyword evidence="3" id="KW-0812">Transmembrane</keyword>
<organism evidence="5 6">
    <name type="scientific">Nostoc minutum NIES-26</name>
    <dbReference type="NCBI Taxonomy" id="1844469"/>
    <lineage>
        <taxon>Bacteria</taxon>
        <taxon>Bacillati</taxon>
        <taxon>Cyanobacteriota</taxon>
        <taxon>Cyanophyceae</taxon>
        <taxon>Nostocales</taxon>
        <taxon>Nostocaceae</taxon>
        <taxon>Nostoc</taxon>
    </lineage>
</organism>
<keyword evidence="5" id="KW-0675">Receptor</keyword>
<feature type="transmembrane region" description="Helical" evidence="3">
    <location>
        <begin position="7"/>
        <end position="29"/>
    </location>
</feature>
<accession>A0A367RUP6</accession>
<evidence type="ECO:0000256" key="3">
    <source>
        <dbReference type="SAM" id="Phobius"/>
    </source>
</evidence>
<feature type="domain" description="Leucine-binding protein" evidence="4">
    <location>
        <begin position="137"/>
        <end position="443"/>
    </location>
</feature>
<keyword evidence="6" id="KW-1185">Reference proteome</keyword>
<dbReference type="PANTHER" id="PTHR30483">
    <property type="entry name" value="LEUCINE-SPECIFIC-BINDING PROTEIN"/>
    <property type="match status" value="1"/>
</dbReference>
<evidence type="ECO:0000259" key="4">
    <source>
        <dbReference type="Pfam" id="PF13458"/>
    </source>
</evidence>
<dbReference type="CDD" id="cd06268">
    <property type="entry name" value="PBP1_ABC_transporter_LIVBP-like"/>
    <property type="match status" value="1"/>
</dbReference>
<evidence type="ECO:0000256" key="2">
    <source>
        <dbReference type="ARBA" id="ARBA00022729"/>
    </source>
</evidence>
<dbReference type="PANTHER" id="PTHR30483:SF6">
    <property type="entry name" value="PERIPLASMIC BINDING PROTEIN OF ABC TRANSPORTER FOR NATURAL AMINO ACIDS"/>
    <property type="match status" value="1"/>
</dbReference>
<keyword evidence="3" id="KW-0472">Membrane</keyword>
<sequence length="466" mass="49987">MSQKNETAVLALALVLTVGIVGVGAWWFANQNSGGNLNILTPNQKNDSNLSIQERMSFGEKTLITGDITPLKKEGIQALAAQNYAKAITNLESSLKLKLNDPEAVIYLNNARIGSGKNYTIVASLPVGTDPNVALEILRGIAQAQNEVNTSGAIKGVPLKVGIANDNDNPAISKQIAVSLVKNQQVLGVVGPNTSDATLAAGDIYNAEQLVAISPTSTSVKISNFSRYVFRTVPSDFMAARSLANYMVKKLQKKNAVVFFNSQSNYSQSLKSEFVSSVSLEGGQVSSEFDLSKTDFSAAKSIEQATKQGAEVLMLAANAETLDKALQVVQINQKKLNLLGGDDIYTVKTLEVGREQAVDMVLAVPWHIKGNSQSDFPQKSRQLWRADVSWRTALAYDATRALIAALERNPTRSGVQQALSSSDFSASGASGAVRFLPSGDRNTSVQLVKIVPGTRSRTGYDFEPLQ</sequence>
<dbReference type="EMBL" id="LXQD01000065">
    <property type="protein sequence ID" value="RCJ39689.1"/>
    <property type="molecule type" value="Genomic_DNA"/>
</dbReference>
<dbReference type="InterPro" id="IPR051010">
    <property type="entry name" value="BCAA_transport"/>
</dbReference>
<comment type="similarity">
    <text evidence="1">Belongs to the leucine-binding protein family.</text>
</comment>
<dbReference type="InterPro" id="IPR028081">
    <property type="entry name" value="Leu-bd"/>
</dbReference>
<dbReference type="AlphaFoldDB" id="A0A367RUP6"/>
<keyword evidence="2" id="KW-0732">Signal</keyword>
<comment type="caution">
    <text evidence="5">The sequence shown here is derived from an EMBL/GenBank/DDBJ whole genome shotgun (WGS) entry which is preliminary data.</text>
</comment>